<reference evidence="2 3" key="1">
    <citation type="submission" date="2019-01" db="EMBL/GenBank/DDBJ databases">
        <title>High-quality-draft genome sequences of five non-tuberculosis mycobacteriaceae isolated from a nosocomial environment.</title>
        <authorList>
            <person name="Tiago I."/>
            <person name="Alarico S."/>
            <person name="Pereira S.G."/>
            <person name="Coelho C."/>
            <person name="Maranha A."/>
            <person name="Empadinhas N."/>
        </authorList>
    </citation>
    <scope>NUCLEOTIDE SEQUENCE [LARGE SCALE GENOMIC DNA]</scope>
    <source>
        <strain evidence="2 3">24AIII</strain>
    </source>
</reference>
<dbReference type="GO" id="GO:0003723">
    <property type="term" value="F:RNA binding"/>
    <property type="evidence" value="ECO:0007669"/>
    <property type="project" value="InterPro"/>
</dbReference>
<dbReference type="Pfam" id="PF03861">
    <property type="entry name" value="ANTAR"/>
    <property type="match status" value="1"/>
</dbReference>
<feature type="domain" description="ANTAR" evidence="1">
    <location>
        <begin position="2"/>
        <end position="63"/>
    </location>
</feature>
<dbReference type="SMART" id="SM01012">
    <property type="entry name" value="ANTAR"/>
    <property type="match status" value="1"/>
</dbReference>
<proteinExistence type="predicted"/>
<dbReference type="InterPro" id="IPR005561">
    <property type="entry name" value="ANTAR"/>
</dbReference>
<organism evidence="2 3">
    <name type="scientific">Mycolicibacterium mucogenicum</name>
    <name type="common">Mycobacterium mucogenicum</name>
    <dbReference type="NCBI Taxonomy" id="56689"/>
    <lineage>
        <taxon>Bacteria</taxon>
        <taxon>Bacillati</taxon>
        <taxon>Actinomycetota</taxon>
        <taxon>Actinomycetes</taxon>
        <taxon>Mycobacteriales</taxon>
        <taxon>Mycobacteriaceae</taxon>
        <taxon>Mycolicibacterium</taxon>
    </lineage>
</organism>
<evidence type="ECO:0000259" key="1">
    <source>
        <dbReference type="PROSITE" id="PS50921"/>
    </source>
</evidence>
<name>A0A4R5WEX7_MYCMU</name>
<gene>
    <name evidence="2" type="ORF">EUA03_17385</name>
</gene>
<protein>
    <submittedName>
        <fullName evidence="2">ANTAR domain-containing protein</fullName>
    </submittedName>
</protein>
<dbReference type="Gene3D" id="1.10.10.10">
    <property type="entry name" value="Winged helix-like DNA-binding domain superfamily/Winged helix DNA-binding domain"/>
    <property type="match status" value="1"/>
</dbReference>
<dbReference type="Proteomes" id="UP000294929">
    <property type="component" value="Unassembled WGS sequence"/>
</dbReference>
<dbReference type="RefSeq" id="WP_110917505.1">
    <property type="nucleotide sequence ID" value="NZ_LSKL01000140.1"/>
</dbReference>
<comment type="caution">
    <text evidence="2">The sequence shown here is derived from an EMBL/GenBank/DDBJ whole genome shotgun (WGS) entry which is preliminary data.</text>
</comment>
<dbReference type="AlphaFoldDB" id="A0A4R5WEX7"/>
<evidence type="ECO:0000313" key="3">
    <source>
        <dbReference type="Proteomes" id="UP000294929"/>
    </source>
</evidence>
<accession>A0A4R5WEX7</accession>
<sequence length="97" mass="10560">MDTVMSRQQLTTVQLRPGVRALDRAEGVLMALRRCSCDDAFGELLEAARRQHVPVFTIASALVELVDGSNTLASDPIASAAANRQWGELIACHRRPS</sequence>
<dbReference type="InterPro" id="IPR036388">
    <property type="entry name" value="WH-like_DNA-bd_sf"/>
</dbReference>
<dbReference type="PROSITE" id="PS50921">
    <property type="entry name" value="ANTAR"/>
    <property type="match status" value="1"/>
</dbReference>
<dbReference type="EMBL" id="SDLO01000013">
    <property type="protein sequence ID" value="TDK87697.1"/>
    <property type="molecule type" value="Genomic_DNA"/>
</dbReference>
<evidence type="ECO:0000313" key="2">
    <source>
        <dbReference type="EMBL" id="TDK87697.1"/>
    </source>
</evidence>